<keyword evidence="3" id="KW-1185">Reference proteome</keyword>
<evidence type="ECO:0000256" key="1">
    <source>
        <dbReference type="SAM" id="MobiDB-lite"/>
    </source>
</evidence>
<accession>A0ABN9W4A8</accession>
<proteinExistence type="predicted"/>
<name>A0ABN9W4A8_9DINO</name>
<dbReference type="Proteomes" id="UP001189429">
    <property type="component" value="Unassembled WGS sequence"/>
</dbReference>
<protein>
    <recommendedName>
        <fullName evidence="4">PARP</fullName>
    </recommendedName>
</protein>
<evidence type="ECO:0008006" key="4">
    <source>
        <dbReference type="Google" id="ProtNLM"/>
    </source>
</evidence>
<comment type="caution">
    <text evidence="2">The sequence shown here is derived from an EMBL/GenBank/DDBJ whole genome shotgun (WGS) entry which is preliminary data.</text>
</comment>
<evidence type="ECO:0000313" key="3">
    <source>
        <dbReference type="Proteomes" id="UP001189429"/>
    </source>
</evidence>
<gene>
    <name evidence="2" type="ORF">PCOR1329_LOCUS63940</name>
</gene>
<reference evidence="2" key="1">
    <citation type="submission" date="2023-10" db="EMBL/GenBank/DDBJ databases">
        <authorList>
            <person name="Chen Y."/>
            <person name="Shah S."/>
            <person name="Dougan E. K."/>
            <person name="Thang M."/>
            <person name="Chan C."/>
        </authorList>
    </citation>
    <scope>NUCLEOTIDE SEQUENCE [LARGE SCALE GENOMIC DNA]</scope>
</reference>
<sequence>MAKRAKAKSDAASAARDPLGRDERQATEASSSAAAPPPTKKAKGMTASSDAAASTPLGPSSAGKKAACSCGICGKTAKHTTMITATQCLKCKEVHQGAFLFWSWAGLCERYHSDDKVGAGFDNAHALKHKEKGGTLPTSAPQQLMDQTLVYEDTIESYKAYTFNEAKAEFGLDLHLAKIRTGSITDMKGATRARYIIVNPDQPHTVVNIVRRRCLGLESELMQPDQKMWEGQGEAYLQSLVDARPAESSAFLDAPTHKDVQAKVAEYNRQEEIKHVNQAIKEGRVAAAVESVDSPVPSAAFETPAAQRLEGLQGEELLLSPSPEGHAPRMSPRAGLIVGANVGASTCASGFEGSSEEEPSDDEGMSKLRSLMKSCKIHKLLSGKKLGHKLRNLRGYIKRCGPDEPDYDAASHWLLMGEQAKLAGGQKAKAAPTMSREDLNELAFNLHKEGVKIPLIFQRALWDRAISDWKNDPNFASKLDNVVALCLPWGGDIGDVDSPVKFSRVEPRLSQMACSPHEKGSIFKDAFIKVVMGSFLKGGKGCAAAATELIKSGLTAIKNMPMDLDESLDSAANEVMTALKVLNTIAGSVNDTVGLVKMDQFTKAKSTALNGSLLAIVKACPYWNESMLTFMKYSPGLKEWAPLIESRGKEFSNSETCEPESLLKCAGDLAKIGQSVPPRHASDHSKKLTAAVCKCAGDAATRIATDTELGGARDKYEALAKEAVKNFGEVGKLPELLAKIDAAKSDHNSRGRVQDFFNHITVFNKESLNYVVDNFSKIEGLRSFADEPQIIRFRDFVGQAVAKVLAEKGGWPEVVVDELWEPSHKVISATASWVNLADVLGCRCMWKSTQELLDRTKTHHSLARCFCEAKGYELQGGMGKLSDVPDHTVQSFLGLMNIVASHTREDKSDETELIKDTFMDGFDDEIIALKNNIFKAKTNAALERFTAESEEVPLSKLKGGALDGEWAPASDTTVEALLERADKSLFKLSYDPFIQQVTSKYDTLKALEDLENAFNTKIPSNATYDTALSTHRAAAKTACEYQAMYGLRKVGSNPIALKKYMLAVTKQVEKCKGDPMHPIIAKAVRLGSEMESVFG</sequence>
<dbReference type="EMBL" id="CAUYUJ010018135">
    <property type="protein sequence ID" value="CAK0880933.1"/>
    <property type="molecule type" value="Genomic_DNA"/>
</dbReference>
<feature type="region of interest" description="Disordered" evidence="1">
    <location>
        <begin position="1"/>
        <end position="62"/>
    </location>
</feature>
<organism evidence="2 3">
    <name type="scientific">Prorocentrum cordatum</name>
    <dbReference type="NCBI Taxonomy" id="2364126"/>
    <lineage>
        <taxon>Eukaryota</taxon>
        <taxon>Sar</taxon>
        <taxon>Alveolata</taxon>
        <taxon>Dinophyceae</taxon>
        <taxon>Prorocentrales</taxon>
        <taxon>Prorocentraceae</taxon>
        <taxon>Prorocentrum</taxon>
    </lineage>
</organism>
<evidence type="ECO:0000313" key="2">
    <source>
        <dbReference type="EMBL" id="CAK0880933.1"/>
    </source>
</evidence>